<evidence type="ECO:0000313" key="12">
    <source>
        <dbReference type="Proteomes" id="UP001589613"/>
    </source>
</evidence>
<evidence type="ECO:0000256" key="6">
    <source>
        <dbReference type="ARBA" id="ARBA00023146"/>
    </source>
</evidence>
<dbReference type="PANTHER" id="PTHR11766">
    <property type="entry name" value="TYROSYL-TRNA SYNTHETASE"/>
    <property type="match status" value="1"/>
</dbReference>
<dbReference type="RefSeq" id="WP_141337390.1">
    <property type="nucleotide sequence ID" value="NZ_JBHMAX010000002.1"/>
</dbReference>
<feature type="binding site" evidence="8">
    <location>
        <position position="232"/>
    </location>
    <ligand>
        <name>ATP</name>
        <dbReference type="ChEBI" id="CHEBI:30616"/>
    </ligand>
</feature>
<name>A0ABV5UYE7_9MICO</name>
<dbReference type="PRINTS" id="PR01040">
    <property type="entry name" value="TRNASYNTHTYR"/>
</dbReference>
<evidence type="ECO:0000256" key="8">
    <source>
        <dbReference type="HAMAP-Rule" id="MF_02006"/>
    </source>
</evidence>
<dbReference type="Pfam" id="PF00579">
    <property type="entry name" value="tRNA-synt_1b"/>
    <property type="match status" value="1"/>
</dbReference>
<feature type="domain" description="RNA-binding S4" evidence="10">
    <location>
        <begin position="352"/>
        <end position="413"/>
    </location>
</feature>
<comment type="caution">
    <text evidence="8">Lacks conserved residue(s) required for the propagation of feature annotation.</text>
</comment>
<evidence type="ECO:0000256" key="2">
    <source>
        <dbReference type="ARBA" id="ARBA00022741"/>
    </source>
</evidence>
<dbReference type="InterPro" id="IPR036986">
    <property type="entry name" value="S4_RNA-bd_sf"/>
</dbReference>
<dbReference type="Gene3D" id="3.40.50.620">
    <property type="entry name" value="HUPs"/>
    <property type="match status" value="1"/>
</dbReference>
<comment type="function">
    <text evidence="8">Catalyzes the attachment of tyrosine to tRNA(Tyr) in a two-step reaction: tyrosine is first activated by ATP to form Tyr-AMP and then transferred to the acceptor end of tRNA(Tyr).</text>
</comment>
<sequence>MTNILDELQWRGLVAQTTDEAGLREALDDTLTVYCGFDPTAPSLHFGNLVQLIVLRHLQRAGHRVLCLVGGSTGLIGDPRPTSERVLKTKETTAHYVERIREQVRPFLDFEGDNPAVVVNNLDWTAPLSALDFLRDVGKHFRVNQMIRKEAIAARLESQEGISYTEFSYQLLQALDYLHLYREHGCTLQTGGQDQWGNLTAGVDLIHRAEGGTAHVLTTPLITDENGEKYGKSAGNAVWLAADMTSPYAFYQYWINVADSEVGKLLRVFTDRDEAEVAELEVAARERPHLREAQRALAADVTTLVHGQAATAQVEAASRVLFGRGDPATVDAGTLRDATAELPGAEVPVGASLVEALVLAGLADSRGAARRLMAEGGVSLNNAKVEDVERTLREQDFLHGEVVLLRRGRKNLAAVRRSDGPATP</sequence>
<comment type="subunit">
    <text evidence="8">Homodimer.</text>
</comment>
<keyword evidence="3 8" id="KW-0067">ATP-binding</keyword>
<evidence type="ECO:0000256" key="7">
    <source>
        <dbReference type="ARBA" id="ARBA00048248"/>
    </source>
</evidence>
<keyword evidence="1 8" id="KW-0436">Ligase</keyword>
<dbReference type="InterPro" id="IPR054608">
    <property type="entry name" value="SYY-like_C"/>
</dbReference>
<evidence type="ECO:0000256" key="3">
    <source>
        <dbReference type="ARBA" id="ARBA00022840"/>
    </source>
</evidence>
<comment type="caution">
    <text evidence="11">The sequence shown here is derived from an EMBL/GenBank/DDBJ whole genome shotgun (WGS) entry which is preliminary data.</text>
</comment>
<dbReference type="Proteomes" id="UP001589613">
    <property type="component" value="Unassembled WGS sequence"/>
</dbReference>
<dbReference type="InterPro" id="IPR014729">
    <property type="entry name" value="Rossmann-like_a/b/a_fold"/>
</dbReference>
<dbReference type="SUPFAM" id="SSF55174">
    <property type="entry name" value="Alpha-L RNA-binding motif"/>
    <property type="match status" value="1"/>
</dbReference>
<dbReference type="InterPro" id="IPR024107">
    <property type="entry name" value="Tyr-tRNA-ligase_bac_1"/>
</dbReference>
<evidence type="ECO:0000313" key="11">
    <source>
        <dbReference type="EMBL" id="MFB9730582.1"/>
    </source>
</evidence>
<accession>A0ABV5UYE7</accession>
<dbReference type="NCBIfam" id="TIGR00234">
    <property type="entry name" value="tyrS"/>
    <property type="match status" value="1"/>
</dbReference>
<keyword evidence="6 8" id="KW-0030">Aminoacyl-tRNA synthetase</keyword>
<keyword evidence="12" id="KW-1185">Reference proteome</keyword>
<comment type="catalytic activity">
    <reaction evidence="7 8">
        <text>tRNA(Tyr) + L-tyrosine + ATP = L-tyrosyl-tRNA(Tyr) + AMP + diphosphate + H(+)</text>
        <dbReference type="Rhea" id="RHEA:10220"/>
        <dbReference type="Rhea" id="RHEA-COMP:9706"/>
        <dbReference type="Rhea" id="RHEA-COMP:9707"/>
        <dbReference type="ChEBI" id="CHEBI:15378"/>
        <dbReference type="ChEBI" id="CHEBI:30616"/>
        <dbReference type="ChEBI" id="CHEBI:33019"/>
        <dbReference type="ChEBI" id="CHEBI:58315"/>
        <dbReference type="ChEBI" id="CHEBI:78442"/>
        <dbReference type="ChEBI" id="CHEBI:78536"/>
        <dbReference type="ChEBI" id="CHEBI:456215"/>
        <dbReference type="EC" id="6.1.1.1"/>
    </reaction>
</comment>
<feature type="binding site" evidence="8">
    <location>
        <position position="169"/>
    </location>
    <ligand>
        <name>L-tyrosine</name>
        <dbReference type="ChEBI" id="CHEBI:58315"/>
    </ligand>
</feature>
<feature type="short sequence motif" description="'KMSKS' region" evidence="8">
    <location>
        <begin position="229"/>
        <end position="233"/>
    </location>
</feature>
<dbReference type="CDD" id="cd00165">
    <property type="entry name" value="S4"/>
    <property type="match status" value="1"/>
</dbReference>
<dbReference type="EC" id="6.1.1.1" evidence="8"/>
<dbReference type="Gene3D" id="3.10.290.10">
    <property type="entry name" value="RNA-binding S4 domain"/>
    <property type="match status" value="1"/>
</dbReference>
<dbReference type="InterPro" id="IPR002942">
    <property type="entry name" value="S4_RNA-bd"/>
</dbReference>
<comment type="subcellular location">
    <subcellularLocation>
        <location evidence="8">Cytoplasm</location>
    </subcellularLocation>
</comment>
<feature type="binding site" evidence="8">
    <location>
        <position position="173"/>
    </location>
    <ligand>
        <name>L-tyrosine</name>
        <dbReference type="ChEBI" id="CHEBI:58315"/>
    </ligand>
</feature>
<reference evidence="11 12" key="1">
    <citation type="submission" date="2024-09" db="EMBL/GenBank/DDBJ databases">
        <authorList>
            <person name="Sun Q."/>
            <person name="Mori K."/>
        </authorList>
    </citation>
    <scope>NUCLEOTIDE SEQUENCE [LARGE SCALE GENOMIC DNA]</scope>
    <source>
        <strain evidence="11 12">JCM 12763</strain>
    </source>
</reference>
<dbReference type="InterPro" id="IPR002307">
    <property type="entry name" value="Tyr-tRNA-ligase"/>
</dbReference>
<dbReference type="CDD" id="cd00805">
    <property type="entry name" value="TyrRS_core"/>
    <property type="match status" value="1"/>
</dbReference>
<proteinExistence type="inferred from homology"/>
<dbReference type="PROSITE" id="PS50889">
    <property type="entry name" value="S4"/>
    <property type="match status" value="1"/>
</dbReference>
<evidence type="ECO:0000259" key="10">
    <source>
        <dbReference type="SMART" id="SM00363"/>
    </source>
</evidence>
<dbReference type="EMBL" id="JBHMAX010000002">
    <property type="protein sequence ID" value="MFB9730582.1"/>
    <property type="molecule type" value="Genomic_DNA"/>
</dbReference>
<dbReference type="PANTHER" id="PTHR11766:SF0">
    <property type="entry name" value="TYROSINE--TRNA LIGASE, MITOCHONDRIAL"/>
    <property type="match status" value="1"/>
</dbReference>
<dbReference type="GO" id="GO:0004831">
    <property type="term" value="F:tyrosine-tRNA ligase activity"/>
    <property type="evidence" value="ECO:0007669"/>
    <property type="project" value="UniProtKB-EC"/>
</dbReference>
<keyword evidence="8" id="KW-0963">Cytoplasm</keyword>
<protein>
    <recommendedName>
        <fullName evidence="8">Tyrosine--tRNA ligase</fullName>
        <ecNumber evidence="8">6.1.1.1</ecNumber>
    </recommendedName>
    <alternativeName>
        <fullName evidence="8">Tyrosyl-tRNA synthetase</fullName>
        <shortName evidence="8">TyrRS</shortName>
    </alternativeName>
</protein>
<gene>
    <name evidence="8 11" type="primary">tyrS</name>
    <name evidence="11" type="ORF">ACFFN0_00810</name>
</gene>
<keyword evidence="5 8" id="KW-0648">Protein biosynthesis</keyword>
<dbReference type="SUPFAM" id="SSF52374">
    <property type="entry name" value="Nucleotidylyl transferase"/>
    <property type="match status" value="1"/>
</dbReference>
<dbReference type="InterPro" id="IPR024088">
    <property type="entry name" value="Tyr-tRNA-ligase_bac-type"/>
</dbReference>
<dbReference type="Pfam" id="PF22421">
    <property type="entry name" value="SYY_C-terminal"/>
    <property type="match status" value="1"/>
</dbReference>
<evidence type="ECO:0000256" key="9">
    <source>
        <dbReference type="PROSITE-ProRule" id="PRU00182"/>
    </source>
</evidence>
<evidence type="ECO:0000256" key="4">
    <source>
        <dbReference type="ARBA" id="ARBA00022884"/>
    </source>
</evidence>
<evidence type="ECO:0000256" key="5">
    <source>
        <dbReference type="ARBA" id="ARBA00022917"/>
    </source>
</evidence>
<organism evidence="11 12">
    <name type="scientific">Ornithinimicrobium kibberense</name>
    <dbReference type="NCBI Taxonomy" id="282060"/>
    <lineage>
        <taxon>Bacteria</taxon>
        <taxon>Bacillati</taxon>
        <taxon>Actinomycetota</taxon>
        <taxon>Actinomycetes</taxon>
        <taxon>Micrococcales</taxon>
        <taxon>Ornithinimicrobiaceae</taxon>
        <taxon>Ornithinimicrobium</taxon>
    </lineage>
</organism>
<keyword evidence="4 9" id="KW-0694">RNA-binding</keyword>
<feature type="binding site" evidence="8">
    <location>
        <position position="34"/>
    </location>
    <ligand>
        <name>L-tyrosine</name>
        <dbReference type="ChEBI" id="CHEBI:58315"/>
    </ligand>
</feature>
<evidence type="ECO:0000256" key="1">
    <source>
        <dbReference type="ARBA" id="ARBA00022598"/>
    </source>
</evidence>
<keyword evidence="2 8" id="KW-0547">Nucleotide-binding</keyword>
<comment type="similarity">
    <text evidence="8">Belongs to the class-I aminoacyl-tRNA synthetase family. TyrS type 1 subfamily.</text>
</comment>
<dbReference type="InterPro" id="IPR002305">
    <property type="entry name" value="aa-tRNA-synth_Ic"/>
</dbReference>
<dbReference type="HAMAP" id="MF_02006">
    <property type="entry name" value="Tyr_tRNA_synth_type1"/>
    <property type="match status" value="1"/>
</dbReference>
<dbReference type="Gene3D" id="1.10.240.10">
    <property type="entry name" value="Tyrosyl-Transfer RNA Synthetase"/>
    <property type="match status" value="1"/>
</dbReference>
<dbReference type="SMART" id="SM00363">
    <property type="entry name" value="S4"/>
    <property type="match status" value="1"/>
</dbReference>